<evidence type="ECO:0000313" key="3">
    <source>
        <dbReference type="Proteomes" id="UP000620124"/>
    </source>
</evidence>
<evidence type="ECO:0000256" key="1">
    <source>
        <dbReference type="SAM" id="MobiDB-lite"/>
    </source>
</evidence>
<dbReference type="AlphaFoldDB" id="A0A8H7CYV9"/>
<dbReference type="Proteomes" id="UP000620124">
    <property type="component" value="Unassembled WGS sequence"/>
</dbReference>
<sequence>MSAKPFDSDLDDNRPSKRRRYQLSDDTSEDEAAATARWTPARDPPADMEKVEDWEDLKELFGRAIEQYESDDVTEGAAASTWCYP</sequence>
<reference evidence="2" key="1">
    <citation type="submission" date="2020-05" db="EMBL/GenBank/DDBJ databases">
        <title>Mycena genomes resolve the evolution of fungal bioluminescence.</title>
        <authorList>
            <person name="Tsai I.J."/>
        </authorList>
    </citation>
    <scope>NUCLEOTIDE SEQUENCE</scope>
    <source>
        <strain evidence="2">CCC161011</strain>
    </source>
</reference>
<gene>
    <name evidence="2" type="ORF">MVEN_01265200</name>
</gene>
<dbReference type="OrthoDB" id="3204217at2759"/>
<comment type="caution">
    <text evidence="2">The sequence shown here is derived from an EMBL/GenBank/DDBJ whole genome shotgun (WGS) entry which is preliminary data.</text>
</comment>
<organism evidence="2 3">
    <name type="scientific">Mycena venus</name>
    <dbReference type="NCBI Taxonomy" id="2733690"/>
    <lineage>
        <taxon>Eukaryota</taxon>
        <taxon>Fungi</taxon>
        <taxon>Dikarya</taxon>
        <taxon>Basidiomycota</taxon>
        <taxon>Agaricomycotina</taxon>
        <taxon>Agaricomycetes</taxon>
        <taxon>Agaricomycetidae</taxon>
        <taxon>Agaricales</taxon>
        <taxon>Marasmiineae</taxon>
        <taxon>Mycenaceae</taxon>
        <taxon>Mycena</taxon>
    </lineage>
</organism>
<accession>A0A8H7CYV9</accession>
<evidence type="ECO:0000313" key="2">
    <source>
        <dbReference type="EMBL" id="KAF7352976.1"/>
    </source>
</evidence>
<name>A0A8H7CYV9_9AGAR</name>
<keyword evidence="3" id="KW-1185">Reference proteome</keyword>
<dbReference type="EMBL" id="JACAZI010000009">
    <property type="protein sequence ID" value="KAF7352976.1"/>
    <property type="molecule type" value="Genomic_DNA"/>
</dbReference>
<feature type="region of interest" description="Disordered" evidence="1">
    <location>
        <begin position="1"/>
        <end position="49"/>
    </location>
</feature>
<proteinExistence type="predicted"/>
<protein>
    <submittedName>
        <fullName evidence="2">Uncharacterized protein</fullName>
    </submittedName>
</protein>